<dbReference type="EC" id="2.7.11.1" evidence="1"/>
<dbReference type="GO" id="GO:0004674">
    <property type="term" value="F:protein serine/threonine kinase activity"/>
    <property type="evidence" value="ECO:0007669"/>
    <property type="project" value="UniProtKB-KW"/>
</dbReference>
<dbReference type="InterPro" id="IPR017441">
    <property type="entry name" value="Protein_kinase_ATP_BS"/>
</dbReference>
<dbReference type="GO" id="GO:0005524">
    <property type="term" value="F:ATP binding"/>
    <property type="evidence" value="ECO:0007669"/>
    <property type="project" value="UniProtKB-UniRule"/>
</dbReference>
<feature type="compositionally biased region" description="Polar residues" evidence="10">
    <location>
        <begin position="808"/>
        <end position="818"/>
    </location>
</feature>
<feature type="binding site" evidence="9">
    <location>
        <position position="86"/>
    </location>
    <ligand>
        <name>ATP</name>
        <dbReference type="ChEBI" id="CHEBI:30616"/>
    </ligand>
</feature>
<proteinExistence type="predicted"/>
<feature type="compositionally biased region" description="Polar residues" evidence="10">
    <location>
        <begin position="574"/>
        <end position="583"/>
    </location>
</feature>
<dbReference type="SMART" id="SM00220">
    <property type="entry name" value="S_TKc"/>
    <property type="match status" value="1"/>
</dbReference>
<keyword evidence="5" id="KW-0418">Kinase</keyword>
<evidence type="ECO:0000256" key="10">
    <source>
        <dbReference type="SAM" id="MobiDB-lite"/>
    </source>
</evidence>
<organism evidence="12 13">
    <name type="scientific">Paralvinella palmiformis</name>
    <dbReference type="NCBI Taxonomy" id="53620"/>
    <lineage>
        <taxon>Eukaryota</taxon>
        <taxon>Metazoa</taxon>
        <taxon>Spiralia</taxon>
        <taxon>Lophotrochozoa</taxon>
        <taxon>Annelida</taxon>
        <taxon>Polychaeta</taxon>
        <taxon>Sedentaria</taxon>
        <taxon>Canalipalpata</taxon>
        <taxon>Terebellida</taxon>
        <taxon>Terebelliformia</taxon>
        <taxon>Alvinellidae</taxon>
        <taxon>Paralvinella</taxon>
    </lineage>
</organism>
<evidence type="ECO:0000256" key="1">
    <source>
        <dbReference type="ARBA" id="ARBA00012513"/>
    </source>
</evidence>
<dbReference type="SUPFAM" id="SSF56112">
    <property type="entry name" value="Protein kinase-like (PK-like)"/>
    <property type="match status" value="1"/>
</dbReference>
<feature type="region of interest" description="Disordered" evidence="10">
    <location>
        <begin position="452"/>
        <end position="477"/>
    </location>
</feature>
<keyword evidence="4 9" id="KW-0547">Nucleotide-binding</keyword>
<evidence type="ECO:0000256" key="3">
    <source>
        <dbReference type="ARBA" id="ARBA00022679"/>
    </source>
</evidence>
<dbReference type="GO" id="GO:0035556">
    <property type="term" value="P:intracellular signal transduction"/>
    <property type="evidence" value="ECO:0007669"/>
    <property type="project" value="TreeGrafter"/>
</dbReference>
<comment type="caution">
    <text evidence="12">The sequence shown here is derived from an EMBL/GenBank/DDBJ whole genome shotgun (WGS) entry which is preliminary data.</text>
</comment>
<dbReference type="PROSITE" id="PS50011">
    <property type="entry name" value="PROTEIN_KINASE_DOM"/>
    <property type="match status" value="1"/>
</dbReference>
<dbReference type="PROSITE" id="PS00108">
    <property type="entry name" value="PROTEIN_KINASE_ST"/>
    <property type="match status" value="1"/>
</dbReference>
<dbReference type="PROSITE" id="PS00107">
    <property type="entry name" value="PROTEIN_KINASE_ATP"/>
    <property type="match status" value="1"/>
</dbReference>
<evidence type="ECO:0000256" key="5">
    <source>
        <dbReference type="ARBA" id="ARBA00022777"/>
    </source>
</evidence>
<dbReference type="InterPro" id="IPR008271">
    <property type="entry name" value="Ser/Thr_kinase_AS"/>
</dbReference>
<keyword evidence="6 9" id="KW-0067">ATP-binding</keyword>
<dbReference type="AlphaFoldDB" id="A0AAD9J855"/>
<name>A0AAD9J855_9ANNE</name>
<sequence length="834" mass="92820">MKLERTPGGDGATDTPLRFGGAASGYDTDDGGLPPSVAQVSREILKRYSHTKRVGNYFLGRTVGEGSFAKVKEGLHLLTGEKVAVKCIDKKKAKEDFYVRKNMRREGKLLQLVRHDHVIKLYEIMETENSYYLVTELCQGGDLMDYICAKKKLDEEETKRFIKQIISAVYYLHRAGILHRDLKVENLLLDENKDIKIIDFGLSNAVRVSHATDGSTSEEYCVTQCGSPAYAAPELLGNKKYSHKVDIWSIGVNMFAMLTGNLPFTVEPFNIKALHQKMLESKMNPLPETLSKRGRDFIQKLLMPDPDTRISLLEAMKHPWILESTNKPMEPAPFPNKLCADQLDAAILNHMVQKLDFRLGDVIRLVTANVPSNANATYQLFHQKLNRYNAEMRVQGKMAAVEGGLLSSSQSTQNTSGYASRDDVIDLLPISKVATGKENAATKISDDVIKSENVHKQPEKAPLSPKQKLPSRLLRRDTTNATLTFADDEYQSTSRVDKTENEQILYKTNNDNDRPVTSLPKNVDKTRIAKVSTGNRAVSAWSVDKKSDRKWSDRANDRHKYGTKQSELPVIAEKSTSNDSVPTPSRCHVTSVKNPGRYSYRPRFVTTNKQDTSCNVKSPPSTPSGGEQKQQCWTNADATSVNEPEQDYIAASDRKHVSRFSDNIEQGRILRRRGMMEGSHVDHVTKRNDRHLYTLPSTNAPILLPLDGGTLPTGRRVVNFVYPGGNKIANQATRNSHVYHGKYSAANSGSLNVTGSRTGVSRIRKTHATDELMAPDGATNKPRPSLDGDIRNKMRTGLTSRYRAPSGDRSTAPTTSDGVSLPVIPPLFTPRGSH</sequence>
<evidence type="ECO:0000259" key="11">
    <source>
        <dbReference type="PROSITE" id="PS50011"/>
    </source>
</evidence>
<comment type="catalytic activity">
    <reaction evidence="8">
        <text>L-seryl-[protein] + ATP = O-phospho-L-seryl-[protein] + ADP + H(+)</text>
        <dbReference type="Rhea" id="RHEA:17989"/>
        <dbReference type="Rhea" id="RHEA-COMP:9863"/>
        <dbReference type="Rhea" id="RHEA-COMP:11604"/>
        <dbReference type="ChEBI" id="CHEBI:15378"/>
        <dbReference type="ChEBI" id="CHEBI:29999"/>
        <dbReference type="ChEBI" id="CHEBI:30616"/>
        <dbReference type="ChEBI" id="CHEBI:83421"/>
        <dbReference type="ChEBI" id="CHEBI:456216"/>
        <dbReference type="EC" id="2.7.11.1"/>
    </reaction>
</comment>
<keyword evidence="3" id="KW-0808">Transferase</keyword>
<feature type="region of interest" description="Disordered" evidence="10">
    <location>
        <begin position="766"/>
        <end position="834"/>
    </location>
</feature>
<evidence type="ECO:0000256" key="9">
    <source>
        <dbReference type="PROSITE-ProRule" id="PRU10141"/>
    </source>
</evidence>
<dbReference type="EMBL" id="JAODUP010000537">
    <property type="protein sequence ID" value="KAK2147756.1"/>
    <property type="molecule type" value="Genomic_DNA"/>
</dbReference>
<dbReference type="PANTHER" id="PTHR24346:SF79">
    <property type="entry name" value="PROTEIN KINASE DOMAIN-CONTAINING PROTEIN"/>
    <property type="match status" value="1"/>
</dbReference>
<evidence type="ECO:0000256" key="2">
    <source>
        <dbReference type="ARBA" id="ARBA00022527"/>
    </source>
</evidence>
<feature type="domain" description="Protein kinase" evidence="11">
    <location>
        <begin position="57"/>
        <end position="321"/>
    </location>
</feature>
<dbReference type="PANTHER" id="PTHR24346">
    <property type="entry name" value="MAP/MICROTUBULE AFFINITY-REGULATING KINASE"/>
    <property type="match status" value="1"/>
</dbReference>
<dbReference type="Pfam" id="PF00069">
    <property type="entry name" value="Pkinase"/>
    <property type="match status" value="1"/>
</dbReference>
<evidence type="ECO:0000256" key="8">
    <source>
        <dbReference type="ARBA" id="ARBA00048679"/>
    </source>
</evidence>
<evidence type="ECO:0000313" key="12">
    <source>
        <dbReference type="EMBL" id="KAK2147756.1"/>
    </source>
</evidence>
<feature type="compositionally biased region" description="Basic and acidic residues" evidence="10">
    <location>
        <begin position="545"/>
        <end position="560"/>
    </location>
</feature>
<feature type="region of interest" description="Disordered" evidence="10">
    <location>
        <begin position="1"/>
        <end position="32"/>
    </location>
</feature>
<keyword evidence="2" id="KW-0723">Serine/threonine-protein kinase</keyword>
<evidence type="ECO:0000256" key="4">
    <source>
        <dbReference type="ARBA" id="ARBA00022741"/>
    </source>
</evidence>
<feature type="region of interest" description="Disordered" evidence="10">
    <location>
        <begin position="545"/>
        <end position="634"/>
    </location>
</feature>
<evidence type="ECO:0000313" key="13">
    <source>
        <dbReference type="Proteomes" id="UP001208570"/>
    </source>
</evidence>
<evidence type="ECO:0000256" key="6">
    <source>
        <dbReference type="ARBA" id="ARBA00022840"/>
    </source>
</evidence>
<keyword evidence="13" id="KW-1185">Reference proteome</keyword>
<gene>
    <name evidence="12" type="ORF">LSH36_537g01003</name>
</gene>
<dbReference type="FunFam" id="3.30.200.20:FF:000003">
    <property type="entry name" value="Non-specific serine/threonine protein kinase"/>
    <property type="match status" value="1"/>
</dbReference>
<comment type="catalytic activity">
    <reaction evidence="7">
        <text>L-threonyl-[protein] + ATP = O-phospho-L-threonyl-[protein] + ADP + H(+)</text>
        <dbReference type="Rhea" id="RHEA:46608"/>
        <dbReference type="Rhea" id="RHEA-COMP:11060"/>
        <dbReference type="Rhea" id="RHEA-COMP:11605"/>
        <dbReference type="ChEBI" id="CHEBI:15378"/>
        <dbReference type="ChEBI" id="CHEBI:30013"/>
        <dbReference type="ChEBI" id="CHEBI:30616"/>
        <dbReference type="ChEBI" id="CHEBI:61977"/>
        <dbReference type="ChEBI" id="CHEBI:456216"/>
        <dbReference type="EC" id="2.7.11.1"/>
    </reaction>
</comment>
<evidence type="ECO:0000256" key="7">
    <source>
        <dbReference type="ARBA" id="ARBA00047899"/>
    </source>
</evidence>
<dbReference type="Gene3D" id="1.10.510.10">
    <property type="entry name" value="Transferase(Phosphotransferase) domain 1"/>
    <property type="match status" value="1"/>
</dbReference>
<dbReference type="Proteomes" id="UP001208570">
    <property type="component" value="Unassembled WGS sequence"/>
</dbReference>
<feature type="compositionally biased region" description="Polar residues" evidence="10">
    <location>
        <begin position="605"/>
        <end position="634"/>
    </location>
</feature>
<dbReference type="InterPro" id="IPR000719">
    <property type="entry name" value="Prot_kinase_dom"/>
</dbReference>
<dbReference type="InterPro" id="IPR011009">
    <property type="entry name" value="Kinase-like_dom_sf"/>
</dbReference>
<dbReference type="GO" id="GO:0005737">
    <property type="term" value="C:cytoplasm"/>
    <property type="evidence" value="ECO:0007669"/>
    <property type="project" value="TreeGrafter"/>
</dbReference>
<dbReference type="FunFam" id="1.10.510.10:FF:000391">
    <property type="entry name" value="Hormonally up-regulated neu tumor-associated kinase"/>
    <property type="match status" value="1"/>
</dbReference>
<protein>
    <recommendedName>
        <fullName evidence="1">non-specific serine/threonine protein kinase</fullName>
        <ecNumber evidence="1">2.7.11.1</ecNumber>
    </recommendedName>
</protein>
<accession>A0AAD9J855</accession>
<reference evidence="12" key="1">
    <citation type="journal article" date="2023" name="Mol. Biol. Evol.">
        <title>Third-Generation Sequencing Reveals the Adaptive Role of the Epigenome in Three Deep-Sea Polychaetes.</title>
        <authorList>
            <person name="Perez M."/>
            <person name="Aroh O."/>
            <person name="Sun Y."/>
            <person name="Lan Y."/>
            <person name="Juniper S.K."/>
            <person name="Young C.R."/>
            <person name="Angers B."/>
            <person name="Qian P.Y."/>
        </authorList>
    </citation>
    <scope>NUCLEOTIDE SEQUENCE</scope>
    <source>
        <strain evidence="12">P08H-3</strain>
    </source>
</reference>